<dbReference type="Proteomes" id="UP001586593">
    <property type="component" value="Unassembled WGS sequence"/>
</dbReference>
<accession>A0ABR3VSU8</accession>
<feature type="domain" description="DUF1977" evidence="6">
    <location>
        <begin position="92"/>
        <end position="199"/>
    </location>
</feature>
<evidence type="ECO:0000313" key="8">
    <source>
        <dbReference type="Proteomes" id="UP001586593"/>
    </source>
</evidence>
<reference evidence="7 8" key="1">
    <citation type="journal article" date="2024" name="Commun. Biol.">
        <title>Comparative genomic analysis of thermophilic fungi reveals convergent evolutionary adaptations and gene losses.</title>
        <authorList>
            <person name="Steindorff A.S."/>
            <person name="Aguilar-Pontes M.V."/>
            <person name="Robinson A.J."/>
            <person name="Andreopoulos B."/>
            <person name="LaButti K."/>
            <person name="Kuo A."/>
            <person name="Mondo S."/>
            <person name="Riley R."/>
            <person name="Otillar R."/>
            <person name="Haridas S."/>
            <person name="Lipzen A."/>
            <person name="Grimwood J."/>
            <person name="Schmutz J."/>
            <person name="Clum A."/>
            <person name="Reid I.D."/>
            <person name="Moisan M.C."/>
            <person name="Butler G."/>
            <person name="Nguyen T.T.M."/>
            <person name="Dewar K."/>
            <person name="Conant G."/>
            <person name="Drula E."/>
            <person name="Henrissat B."/>
            <person name="Hansel C."/>
            <person name="Singer S."/>
            <person name="Hutchinson M.I."/>
            <person name="de Vries R.P."/>
            <person name="Natvig D.O."/>
            <person name="Powell A.J."/>
            <person name="Tsang A."/>
            <person name="Grigoriev I.V."/>
        </authorList>
    </citation>
    <scope>NUCLEOTIDE SEQUENCE [LARGE SCALE GENOMIC DNA]</scope>
    <source>
        <strain evidence="7 8">ATCC 24622</strain>
    </source>
</reference>
<comment type="subcellular location">
    <subcellularLocation>
        <location evidence="1">Membrane</location>
        <topology evidence="1">Single-pass membrane protein</topology>
    </subcellularLocation>
</comment>
<evidence type="ECO:0000259" key="6">
    <source>
        <dbReference type="Pfam" id="PF09320"/>
    </source>
</evidence>
<feature type="transmembrane region" description="Helical" evidence="5">
    <location>
        <begin position="68"/>
        <end position="87"/>
    </location>
</feature>
<evidence type="ECO:0000256" key="4">
    <source>
        <dbReference type="ARBA" id="ARBA00023136"/>
    </source>
</evidence>
<dbReference type="Pfam" id="PF09320">
    <property type="entry name" value="DUF1977"/>
    <property type="match status" value="1"/>
</dbReference>
<evidence type="ECO:0000256" key="2">
    <source>
        <dbReference type="ARBA" id="ARBA00022692"/>
    </source>
</evidence>
<keyword evidence="2 5" id="KW-0812">Transmembrane</keyword>
<keyword evidence="4 5" id="KW-0472">Membrane</keyword>
<protein>
    <recommendedName>
        <fullName evidence="6">DUF1977 domain-containing protein</fullName>
    </recommendedName>
</protein>
<evidence type="ECO:0000256" key="1">
    <source>
        <dbReference type="ARBA" id="ARBA00004167"/>
    </source>
</evidence>
<gene>
    <name evidence="7" type="ORF">VTK73DRAFT_1853</name>
</gene>
<name>A0ABR3VSU8_9PEZI</name>
<keyword evidence="8" id="KW-1185">Reference proteome</keyword>
<dbReference type="EMBL" id="JAZHXJ010001485">
    <property type="protein sequence ID" value="KAL1844752.1"/>
    <property type="molecule type" value="Genomic_DNA"/>
</dbReference>
<evidence type="ECO:0000313" key="7">
    <source>
        <dbReference type="EMBL" id="KAL1844752.1"/>
    </source>
</evidence>
<proteinExistence type="predicted"/>
<dbReference type="InterPro" id="IPR051100">
    <property type="entry name" value="DnaJ_subfamily_B/C"/>
</dbReference>
<organism evidence="7 8">
    <name type="scientific">Phialemonium thermophilum</name>
    <dbReference type="NCBI Taxonomy" id="223376"/>
    <lineage>
        <taxon>Eukaryota</taxon>
        <taxon>Fungi</taxon>
        <taxon>Dikarya</taxon>
        <taxon>Ascomycota</taxon>
        <taxon>Pezizomycotina</taxon>
        <taxon>Sordariomycetes</taxon>
        <taxon>Sordariomycetidae</taxon>
        <taxon>Cephalothecales</taxon>
        <taxon>Cephalothecaceae</taxon>
        <taxon>Phialemonium</taxon>
    </lineage>
</organism>
<evidence type="ECO:0000256" key="3">
    <source>
        <dbReference type="ARBA" id="ARBA00022989"/>
    </source>
</evidence>
<dbReference type="PANTHER" id="PTHR43908:SF3">
    <property type="entry name" value="AT29763P-RELATED"/>
    <property type="match status" value="1"/>
</dbReference>
<comment type="caution">
    <text evidence="7">The sequence shown here is derived from an EMBL/GenBank/DDBJ whole genome shotgun (WGS) entry which is preliminary data.</text>
</comment>
<evidence type="ECO:0000256" key="5">
    <source>
        <dbReference type="SAM" id="Phobius"/>
    </source>
</evidence>
<dbReference type="InterPro" id="IPR015399">
    <property type="entry name" value="DUF1977_DnaJ-like"/>
</dbReference>
<dbReference type="PANTHER" id="PTHR43908">
    <property type="entry name" value="AT29763P-RELATED"/>
    <property type="match status" value="1"/>
</dbReference>
<sequence length="205" mass="23359">MWEDEISPEEMFARFFGGGGFGGPFGGFDTGPQFVFNFGGPGIRVHQFGGPRPRRRPRDQERGQEGGIANIIMGLLPILLLFIFPLLSSLFSGSTSQPAAPTMVFDSPLPPLYTQERTMPNLKTKYYVNPKDVEQYSNYKLNQLDKTAEVTLVRRLKTECENEMLHKQRLREAAQGWFFQDPEKMELAEKMEMPNCKRLKKMGIS</sequence>
<keyword evidence="3 5" id="KW-1133">Transmembrane helix</keyword>